<dbReference type="PROSITE" id="PS00065">
    <property type="entry name" value="D_2_HYDROXYACID_DH_1"/>
    <property type="match status" value="1"/>
</dbReference>
<organism evidence="5 6">
    <name type="scientific">Heterodera trifolii</name>
    <dbReference type="NCBI Taxonomy" id="157864"/>
    <lineage>
        <taxon>Eukaryota</taxon>
        <taxon>Metazoa</taxon>
        <taxon>Ecdysozoa</taxon>
        <taxon>Nematoda</taxon>
        <taxon>Chromadorea</taxon>
        <taxon>Rhabditida</taxon>
        <taxon>Tylenchina</taxon>
        <taxon>Tylenchomorpha</taxon>
        <taxon>Tylenchoidea</taxon>
        <taxon>Heteroderidae</taxon>
        <taxon>Heteroderinae</taxon>
        <taxon>Heterodera</taxon>
    </lineage>
</organism>
<dbReference type="InterPro" id="IPR029752">
    <property type="entry name" value="D-isomer_DH_CS1"/>
</dbReference>
<accession>A0ABD2KLW5</accession>
<dbReference type="InterPro" id="IPR036291">
    <property type="entry name" value="NAD(P)-bd_dom_sf"/>
</dbReference>
<evidence type="ECO:0000259" key="3">
    <source>
        <dbReference type="Pfam" id="PF02826"/>
    </source>
</evidence>
<feature type="domain" description="DUF659" evidence="4">
    <location>
        <begin position="340"/>
        <end position="479"/>
    </location>
</feature>
<dbReference type="PANTHER" id="PTHR10996:SF178">
    <property type="entry name" value="2-HYDROXYACID DEHYDROGENASE YGL185C-RELATED"/>
    <property type="match status" value="1"/>
</dbReference>
<evidence type="ECO:0000259" key="4">
    <source>
        <dbReference type="Pfam" id="PF04937"/>
    </source>
</evidence>
<dbReference type="GO" id="GO:0016491">
    <property type="term" value="F:oxidoreductase activity"/>
    <property type="evidence" value="ECO:0007669"/>
    <property type="project" value="UniProtKB-KW"/>
</dbReference>
<dbReference type="InterPro" id="IPR012337">
    <property type="entry name" value="RNaseH-like_sf"/>
</dbReference>
<sequence length="688" mass="78465">MAKQLVTEVLCWKSVGEGSTVGIFGMGRIGRSIAEKLSAFRQLEIIYHNQKANCEYEGRFRYVPFEELIERSDFLILSASVNDQTKGLFDKEKFERMKSDTILLNIGRGCLVKTDDLYEALNGRKLGGTALDVTEPEPLPAEHPLFSLPNCVITPHIGSANGVARKRMMEMGQANVIAALKGEEMPLNNYRRYYCNLLLPIRPMPPKKTKAAWLRDWIARIDGNAIYTTDGRVIFCEACQQQAPSDQFYQLHQHNQTAKHLKNAQRFKEKQNRQKQQFIATTSTNIPDKFTFDLCSAMISANIPFQKIENNNFRNFLEKNFSRNLPTRKTLCNYLERCFDQKMDEIKNELDGSFYWCSVDETTDKAGRFIANLLLGKLDGQKWHAPKLVSVKVLDKVNSGSVARFVNEGIERCGVNRENALLICTDAAAYMRKMSTDLKVFYPNLLSVTCLAHGLHRIAEKIRDQFPNVDRLIAKTKAVFVKAPYRIKTFRDKMPDLPLPPKPVLTRWGTWMCAAAYYWEHFQSIKAVVDMFDPNDSACIADCQECFTDSVWQDLAYIQSNFGRLSQAITKLETQGLTIQESLEIFAGVQNEMDNAIGEKSERIREKFAFIVSNNAGLQTISQFCQILSGKNTQCDVPSNLVPYYKFAPLTSVDVERSFSIYKSTLADNRMSFSPQNLEMYLICNYNQ</sequence>
<feature type="domain" description="D-isomer specific 2-hydroxyacid dehydrogenase NAD-binding" evidence="3">
    <location>
        <begin position="17"/>
        <end position="158"/>
    </location>
</feature>
<reference evidence="5 6" key="1">
    <citation type="submission" date="2024-10" db="EMBL/GenBank/DDBJ databases">
        <authorList>
            <person name="Kim D."/>
        </authorList>
    </citation>
    <scope>NUCLEOTIDE SEQUENCE [LARGE SCALE GENOMIC DNA]</scope>
    <source>
        <strain evidence="5">BH-2024</strain>
    </source>
</reference>
<evidence type="ECO:0008006" key="7">
    <source>
        <dbReference type="Google" id="ProtNLM"/>
    </source>
</evidence>
<dbReference type="Proteomes" id="UP001620626">
    <property type="component" value="Unassembled WGS sequence"/>
</dbReference>
<dbReference type="SUPFAM" id="SSF53098">
    <property type="entry name" value="Ribonuclease H-like"/>
    <property type="match status" value="1"/>
</dbReference>
<dbReference type="PANTHER" id="PTHR10996">
    <property type="entry name" value="2-HYDROXYACID DEHYDROGENASE-RELATED"/>
    <property type="match status" value="1"/>
</dbReference>
<evidence type="ECO:0000313" key="6">
    <source>
        <dbReference type="Proteomes" id="UP001620626"/>
    </source>
</evidence>
<evidence type="ECO:0000256" key="2">
    <source>
        <dbReference type="ARBA" id="ARBA00023027"/>
    </source>
</evidence>
<gene>
    <name evidence="5" type="ORF">niasHT_022426</name>
</gene>
<dbReference type="Gene3D" id="3.40.50.720">
    <property type="entry name" value="NAD(P)-binding Rossmann-like Domain"/>
    <property type="match status" value="2"/>
</dbReference>
<dbReference type="InterPro" id="IPR006140">
    <property type="entry name" value="D-isomer_DH_NAD-bd"/>
</dbReference>
<evidence type="ECO:0000313" key="5">
    <source>
        <dbReference type="EMBL" id="KAL3103911.1"/>
    </source>
</evidence>
<dbReference type="InterPro" id="IPR007021">
    <property type="entry name" value="DUF659"/>
</dbReference>
<keyword evidence="2" id="KW-0520">NAD</keyword>
<dbReference type="AlphaFoldDB" id="A0ABD2KLW5"/>
<comment type="caution">
    <text evidence="5">The sequence shown here is derived from an EMBL/GenBank/DDBJ whole genome shotgun (WGS) entry which is preliminary data.</text>
</comment>
<proteinExistence type="predicted"/>
<dbReference type="EMBL" id="JBICBT010000724">
    <property type="protein sequence ID" value="KAL3103911.1"/>
    <property type="molecule type" value="Genomic_DNA"/>
</dbReference>
<dbReference type="SUPFAM" id="SSF51735">
    <property type="entry name" value="NAD(P)-binding Rossmann-fold domains"/>
    <property type="match status" value="1"/>
</dbReference>
<dbReference type="Pfam" id="PF02826">
    <property type="entry name" value="2-Hacid_dh_C"/>
    <property type="match status" value="1"/>
</dbReference>
<dbReference type="InterPro" id="IPR050223">
    <property type="entry name" value="D-isomer_2-hydroxyacid_DH"/>
</dbReference>
<protein>
    <recommendedName>
        <fullName evidence="7">DUF659 domain-containing protein</fullName>
    </recommendedName>
</protein>
<keyword evidence="6" id="KW-1185">Reference proteome</keyword>
<keyword evidence="1" id="KW-0560">Oxidoreductase</keyword>
<dbReference type="Pfam" id="PF04937">
    <property type="entry name" value="DUF659"/>
    <property type="match status" value="1"/>
</dbReference>
<name>A0ABD2KLW5_9BILA</name>
<evidence type="ECO:0000256" key="1">
    <source>
        <dbReference type="ARBA" id="ARBA00023002"/>
    </source>
</evidence>